<name>A0A328BS47_9BACT</name>
<dbReference type="EMBL" id="QHKM01000001">
    <property type="protein sequence ID" value="RAK69873.1"/>
    <property type="molecule type" value="Genomic_DNA"/>
</dbReference>
<dbReference type="RefSeq" id="WP_111476609.1">
    <property type="nucleotide sequence ID" value="NZ_QHKM01000001.1"/>
</dbReference>
<keyword evidence="1" id="KW-0812">Transmembrane</keyword>
<dbReference type="Proteomes" id="UP000248553">
    <property type="component" value="Unassembled WGS sequence"/>
</dbReference>
<proteinExistence type="predicted"/>
<feature type="transmembrane region" description="Helical" evidence="1">
    <location>
        <begin position="33"/>
        <end position="56"/>
    </location>
</feature>
<dbReference type="AlphaFoldDB" id="A0A328BS47"/>
<keyword evidence="1" id="KW-1133">Transmembrane helix</keyword>
<feature type="transmembrane region" description="Helical" evidence="1">
    <location>
        <begin position="63"/>
        <end position="85"/>
    </location>
</feature>
<evidence type="ECO:0000256" key="1">
    <source>
        <dbReference type="SAM" id="Phobius"/>
    </source>
</evidence>
<comment type="caution">
    <text evidence="2">The sequence shown here is derived from an EMBL/GenBank/DDBJ whole genome shotgun (WGS) entry which is preliminary data.</text>
</comment>
<evidence type="ECO:0000313" key="3">
    <source>
        <dbReference type="Proteomes" id="UP000248553"/>
    </source>
</evidence>
<evidence type="ECO:0000313" key="2">
    <source>
        <dbReference type="EMBL" id="RAK69873.1"/>
    </source>
</evidence>
<sequence>MRRPGQSILFPLLAGLLLLLGLLVLQLQLFPGIQFVISSVVLLLGAVLLAPLTFIYNRQPLRAYLLTTTAVLALAVVLPFVLAGWQADVSRRRATALIQVLEQYRARQGHYPDSLAQLVPAYLPAEPRTAYALGQYTFYYRPDAADTARADGYQLGYDEGLLVQSFYHGPAGSWHSDD</sequence>
<evidence type="ECO:0008006" key="4">
    <source>
        <dbReference type="Google" id="ProtNLM"/>
    </source>
</evidence>
<feature type="transmembrane region" description="Helical" evidence="1">
    <location>
        <begin position="7"/>
        <end position="27"/>
    </location>
</feature>
<organism evidence="2 3">
    <name type="scientific">Hymenobacter edaphi</name>
    <dbReference type="NCBI Taxonomy" id="2211146"/>
    <lineage>
        <taxon>Bacteria</taxon>
        <taxon>Pseudomonadati</taxon>
        <taxon>Bacteroidota</taxon>
        <taxon>Cytophagia</taxon>
        <taxon>Cytophagales</taxon>
        <taxon>Hymenobacteraceae</taxon>
        <taxon>Hymenobacter</taxon>
    </lineage>
</organism>
<reference evidence="3" key="1">
    <citation type="submission" date="2018-05" db="EMBL/GenBank/DDBJ databases">
        <authorList>
            <person name="Nie L."/>
        </authorList>
    </citation>
    <scope>NUCLEOTIDE SEQUENCE [LARGE SCALE GENOMIC DNA]</scope>
    <source>
        <strain evidence="3">NL</strain>
    </source>
</reference>
<keyword evidence="1" id="KW-0472">Membrane</keyword>
<keyword evidence="3" id="KW-1185">Reference proteome</keyword>
<protein>
    <recommendedName>
        <fullName evidence="4">Type II secretion system protein GspG C-terminal domain-containing protein</fullName>
    </recommendedName>
</protein>
<accession>A0A328BS47</accession>
<dbReference type="OrthoDB" id="887175at2"/>
<gene>
    <name evidence="2" type="ORF">DLM85_03180</name>
</gene>